<protein>
    <submittedName>
        <fullName evidence="2">Uncharacterized protein</fullName>
    </submittedName>
</protein>
<evidence type="ECO:0000256" key="1">
    <source>
        <dbReference type="SAM" id="MobiDB-lite"/>
    </source>
</evidence>
<dbReference type="Proteomes" id="UP000076532">
    <property type="component" value="Unassembled WGS sequence"/>
</dbReference>
<evidence type="ECO:0000313" key="3">
    <source>
        <dbReference type="Proteomes" id="UP000076532"/>
    </source>
</evidence>
<keyword evidence="3" id="KW-1185">Reference proteome</keyword>
<accession>A0A166GV19</accession>
<gene>
    <name evidence="2" type="ORF">FIBSPDRAFT_602242</name>
</gene>
<sequence length="135" mass="14784">MAMAFDRISKGNRAPPPTHDPTRQANPRDSQFAPGSMSRGHSSATTGIESEGDFNSMARSHRISSSFWEAASQEPFSLQRDFHKCSQDSAMEDDTRDAQAAPGLVSGEHASASWRQVIPLRPSVTPERLEIVSRS</sequence>
<dbReference type="AlphaFoldDB" id="A0A166GV19"/>
<reference evidence="2 3" key="1">
    <citation type="journal article" date="2016" name="Mol. Biol. Evol.">
        <title>Comparative Genomics of Early-Diverging Mushroom-Forming Fungi Provides Insights into the Origins of Lignocellulose Decay Capabilities.</title>
        <authorList>
            <person name="Nagy L.G."/>
            <person name="Riley R."/>
            <person name="Tritt A."/>
            <person name="Adam C."/>
            <person name="Daum C."/>
            <person name="Floudas D."/>
            <person name="Sun H."/>
            <person name="Yadav J.S."/>
            <person name="Pangilinan J."/>
            <person name="Larsson K.H."/>
            <person name="Matsuura K."/>
            <person name="Barry K."/>
            <person name="Labutti K."/>
            <person name="Kuo R."/>
            <person name="Ohm R.A."/>
            <person name="Bhattacharya S.S."/>
            <person name="Shirouzu T."/>
            <person name="Yoshinaga Y."/>
            <person name="Martin F.M."/>
            <person name="Grigoriev I.V."/>
            <person name="Hibbett D.S."/>
        </authorList>
    </citation>
    <scope>NUCLEOTIDE SEQUENCE [LARGE SCALE GENOMIC DNA]</scope>
    <source>
        <strain evidence="2 3">CBS 109695</strain>
    </source>
</reference>
<proteinExistence type="predicted"/>
<dbReference type="EMBL" id="KV417575">
    <property type="protein sequence ID" value="KZP18195.1"/>
    <property type="molecule type" value="Genomic_DNA"/>
</dbReference>
<name>A0A166GV19_9AGAM</name>
<organism evidence="2 3">
    <name type="scientific">Athelia psychrophila</name>
    <dbReference type="NCBI Taxonomy" id="1759441"/>
    <lineage>
        <taxon>Eukaryota</taxon>
        <taxon>Fungi</taxon>
        <taxon>Dikarya</taxon>
        <taxon>Basidiomycota</taxon>
        <taxon>Agaricomycotina</taxon>
        <taxon>Agaricomycetes</taxon>
        <taxon>Agaricomycetidae</taxon>
        <taxon>Atheliales</taxon>
        <taxon>Atheliaceae</taxon>
        <taxon>Athelia</taxon>
    </lineage>
</organism>
<feature type="compositionally biased region" description="Polar residues" evidence="1">
    <location>
        <begin position="39"/>
        <end position="48"/>
    </location>
</feature>
<feature type="region of interest" description="Disordered" evidence="1">
    <location>
        <begin position="1"/>
        <end position="56"/>
    </location>
</feature>
<evidence type="ECO:0000313" key="2">
    <source>
        <dbReference type="EMBL" id="KZP18195.1"/>
    </source>
</evidence>